<reference evidence="9 10" key="1">
    <citation type="submission" date="2024-01" db="EMBL/GenBank/DDBJ databases">
        <title>Comparative genomics of Cryptococcus and Kwoniella reveals pathogenesis evolution and contrasting modes of karyotype evolution via chromosome fusion or intercentromeric recombination.</title>
        <authorList>
            <person name="Coelho M.A."/>
            <person name="David-Palma M."/>
            <person name="Shea T."/>
            <person name="Bowers K."/>
            <person name="McGinley-Smith S."/>
            <person name="Mohammad A.W."/>
            <person name="Gnirke A."/>
            <person name="Yurkov A.M."/>
            <person name="Nowrousian M."/>
            <person name="Sun S."/>
            <person name="Cuomo C.A."/>
            <person name="Heitman J."/>
        </authorList>
    </citation>
    <scope>NUCLEOTIDE SEQUENCE [LARGE SCALE GENOMIC DNA]</scope>
    <source>
        <strain evidence="9 10">PYCC6329</strain>
    </source>
</reference>
<feature type="transmembrane region" description="Helical" evidence="7">
    <location>
        <begin position="146"/>
        <end position="165"/>
    </location>
</feature>
<sequence>MSSSSSAPAVERKEDVRMGTEDPGKAENMPLQHENEENMAQQSELDTRKLAVIRKIILAGVMTSTTFIASATIASSLLIIPASSTDLVITELQAQWVDSSFILRSGIFMLICKEYHTDQLVLFTCQWMRSTTVFFGRLADLYGRKYLYLLGMGLYTIFSIISGFVRQSTALCVIRALTGLSLSIALPAAFGIVGVTFHSEPSRTIAFASLALGYPVGAGAGQVIAGSIAGTGIKSWQYLFFILSGLAAFPCLTGMFIIPPEPTRATSTSTSDGKHFDYLGAGLITSSLALFGFGLTQSGLIDGGWSVPYIGICVGISIVLLTLFLYWQRQIDNKHPSIAPMSNLGIFSRQEYKVAAVLYITFTAYISIAGWMYLTTIYFQTLLHESPLLIALHVLPAPIIGILACLLVPLLAPRVPASYLLVVGGCCTAIAHLLFAVAPLRRSWWVNGFLSNLFNPFGADFTVGIGSILLTNLVKDDEQSIVGASLQTSIQLSSTLGVCLCSLTQKLVMGNTESVEKGLRVAFWLMAGISWSSSLIAYITMRKVGLAQDIR</sequence>
<dbReference type="Gene3D" id="1.20.1250.20">
    <property type="entry name" value="MFS general substrate transporter like domains"/>
    <property type="match status" value="2"/>
</dbReference>
<evidence type="ECO:0000256" key="1">
    <source>
        <dbReference type="ARBA" id="ARBA00004141"/>
    </source>
</evidence>
<organism evidence="9 10">
    <name type="scientific">Kwoniella europaea PYCC6329</name>
    <dbReference type="NCBI Taxonomy" id="1423913"/>
    <lineage>
        <taxon>Eukaryota</taxon>
        <taxon>Fungi</taxon>
        <taxon>Dikarya</taxon>
        <taxon>Basidiomycota</taxon>
        <taxon>Agaricomycotina</taxon>
        <taxon>Tremellomycetes</taxon>
        <taxon>Tremellales</taxon>
        <taxon>Cryptococcaceae</taxon>
        <taxon>Kwoniella</taxon>
    </lineage>
</organism>
<dbReference type="AlphaFoldDB" id="A0AAX4K890"/>
<dbReference type="EMBL" id="CP144089">
    <property type="protein sequence ID" value="WWD02585.1"/>
    <property type="molecule type" value="Genomic_DNA"/>
</dbReference>
<dbReference type="InterPro" id="IPR020846">
    <property type="entry name" value="MFS_dom"/>
</dbReference>
<evidence type="ECO:0000256" key="3">
    <source>
        <dbReference type="ARBA" id="ARBA00022692"/>
    </source>
</evidence>
<keyword evidence="4 7" id="KW-1133">Transmembrane helix</keyword>
<feature type="transmembrane region" description="Helical" evidence="7">
    <location>
        <begin position="388"/>
        <end position="411"/>
    </location>
</feature>
<dbReference type="PANTHER" id="PTHR42718">
    <property type="entry name" value="MAJOR FACILITATOR SUPERFAMILY MULTIDRUG TRANSPORTER MFSC"/>
    <property type="match status" value="1"/>
</dbReference>
<dbReference type="InterPro" id="IPR011701">
    <property type="entry name" value="MFS"/>
</dbReference>
<dbReference type="GeneID" id="91099429"/>
<dbReference type="PROSITE" id="PS50850">
    <property type="entry name" value="MFS"/>
    <property type="match status" value="1"/>
</dbReference>
<feature type="transmembrane region" description="Helical" evidence="7">
    <location>
        <begin position="177"/>
        <end position="199"/>
    </location>
</feature>
<feature type="transmembrane region" description="Helical" evidence="7">
    <location>
        <begin position="205"/>
        <end position="226"/>
    </location>
</feature>
<dbReference type="RefSeq" id="XP_066080552.1">
    <property type="nucleotide sequence ID" value="XM_066224455.1"/>
</dbReference>
<evidence type="ECO:0000313" key="9">
    <source>
        <dbReference type="EMBL" id="WWD02585.1"/>
    </source>
</evidence>
<evidence type="ECO:0000256" key="4">
    <source>
        <dbReference type="ARBA" id="ARBA00022989"/>
    </source>
</evidence>
<feature type="transmembrane region" description="Helical" evidence="7">
    <location>
        <begin position="278"/>
        <end position="295"/>
    </location>
</feature>
<keyword evidence="10" id="KW-1185">Reference proteome</keyword>
<feature type="transmembrane region" description="Helical" evidence="7">
    <location>
        <begin position="356"/>
        <end position="376"/>
    </location>
</feature>
<feature type="transmembrane region" description="Helical" evidence="7">
    <location>
        <begin position="307"/>
        <end position="327"/>
    </location>
</feature>
<feature type="region of interest" description="Disordered" evidence="6">
    <location>
        <begin position="1"/>
        <end position="40"/>
    </location>
</feature>
<accession>A0AAX4K890</accession>
<keyword evidence="3 7" id="KW-0812">Transmembrane</keyword>
<dbReference type="Pfam" id="PF07690">
    <property type="entry name" value="MFS_1"/>
    <property type="match status" value="1"/>
</dbReference>
<proteinExistence type="predicted"/>
<feature type="transmembrane region" description="Helical" evidence="7">
    <location>
        <begin position="56"/>
        <end position="80"/>
    </location>
</feature>
<dbReference type="Proteomes" id="UP001358614">
    <property type="component" value="Chromosome 1"/>
</dbReference>
<dbReference type="GO" id="GO:0016020">
    <property type="term" value="C:membrane"/>
    <property type="evidence" value="ECO:0007669"/>
    <property type="project" value="UniProtKB-SubCell"/>
</dbReference>
<feature type="transmembrane region" description="Helical" evidence="7">
    <location>
        <begin position="521"/>
        <end position="541"/>
    </location>
</feature>
<dbReference type="GO" id="GO:0022857">
    <property type="term" value="F:transmembrane transporter activity"/>
    <property type="evidence" value="ECO:0007669"/>
    <property type="project" value="InterPro"/>
</dbReference>
<evidence type="ECO:0000256" key="5">
    <source>
        <dbReference type="ARBA" id="ARBA00023136"/>
    </source>
</evidence>
<dbReference type="InterPro" id="IPR036259">
    <property type="entry name" value="MFS_trans_sf"/>
</dbReference>
<name>A0AAX4K890_9TREE</name>
<dbReference type="SUPFAM" id="SSF103473">
    <property type="entry name" value="MFS general substrate transporter"/>
    <property type="match status" value="1"/>
</dbReference>
<protein>
    <recommendedName>
        <fullName evidence="8">Major facilitator superfamily (MFS) profile domain-containing protein</fullName>
    </recommendedName>
</protein>
<feature type="domain" description="Major facilitator superfamily (MFS) profile" evidence="8">
    <location>
        <begin position="62"/>
        <end position="545"/>
    </location>
</feature>
<comment type="subcellular location">
    <subcellularLocation>
        <location evidence="1">Membrane</location>
        <topology evidence="1">Multi-pass membrane protein</topology>
    </subcellularLocation>
</comment>
<keyword evidence="2" id="KW-0813">Transport</keyword>
<gene>
    <name evidence="9" type="ORF">V865_000625</name>
</gene>
<feature type="compositionally biased region" description="Basic and acidic residues" evidence="6">
    <location>
        <begin position="10"/>
        <end position="25"/>
    </location>
</feature>
<dbReference type="PANTHER" id="PTHR42718:SF9">
    <property type="entry name" value="MAJOR FACILITATOR SUPERFAMILY MULTIDRUG TRANSPORTER MFSC"/>
    <property type="match status" value="1"/>
</dbReference>
<evidence type="ECO:0000256" key="6">
    <source>
        <dbReference type="SAM" id="MobiDB-lite"/>
    </source>
</evidence>
<dbReference type="KEGG" id="ker:91099429"/>
<evidence type="ECO:0000313" key="10">
    <source>
        <dbReference type="Proteomes" id="UP001358614"/>
    </source>
</evidence>
<evidence type="ECO:0000256" key="7">
    <source>
        <dbReference type="SAM" id="Phobius"/>
    </source>
</evidence>
<keyword evidence="5 7" id="KW-0472">Membrane</keyword>
<feature type="transmembrane region" description="Helical" evidence="7">
    <location>
        <begin position="417"/>
        <end position="437"/>
    </location>
</feature>
<evidence type="ECO:0000259" key="8">
    <source>
        <dbReference type="PROSITE" id="PS50850"/>
    </source>
</evidence>
<feature type="transmembrane region" description="Helical" evidence="7">
    <location>
        <begin position="238"/>
        <end position="258"/>
    </location>
</feature>
<evidence type="ECO:0000256" key="2">
    <source>
        <dbReference type="ARBA" id="ARBA00022448"/>
    </source>
</evidence>